<proteinExistence type="predicted"/>
<dbReference type="EMBL" id="SIJK02000086">
    <property type="protein sequence ID" value="MBP1468707.1"/>
    <property type="molecule type" value="Genomic_DNA"/>
</dbReference>
<evidence type="ECO:0000256" key="1">
    <source>
        <dbReference type="SAM" id="MobiDB-lite"/>
    </source>
</evidence>
<name>A0ABS4DH05_9CHLR</name>
<feature type="region of interest" description="Disordered" evidence="1">
    <location>
        <begin position="30"/>
        <end position="73"/>
    </location>
</feature>
<organism evidence="2 3">
    <name type="scientific">Candidatus Chloroploca mongolica</name>
    <dbReference type="NCBI Taxonomy" id="2528176"/>
    <lineage>
        <taxon>Bacteria</taxon>
        <taxon>Bacillati</taxon>
        <taxon>Chloroflexota</taxon>
        <taxon>Chloroflexia</taxon>
        <taxon>Chloroflexales</taxon>
        <taxon>Chloroflexineae</taxon>
        <taxon>Oscillochloridaceae</taxon>
        <taxon>Candidatus Chloroploca</taxon>
    </lineage>
</organism>
<evidence type="ECO:0000313" key="2">
    <source>
        <dbReference type="EMBL" id="MBP1468707.1"/>
    </source>
</evidence>
<dbReference type="Proteomes" id="UP001193081">
    <property type="component" value="Unassembled WGS sequence"/>
</dbReference>
<dbReference type="InterPro" id="IPR021516">
    <property type="entry name" value="DUF3179"/>
</dbReference>
<keyword evidence="3" id="KW-1185">Reference proteome</keyword>
<protein>
    <submittedName>
        <fullName evidence="2">DUF3179 domain-containing protein</fullName>
    </submittedName>
</protein>
<sequence length="409" mass="43739">MDRALLLVGLVGIVLMGCGTATVAPSATVAPATPTPAPLATGSAPATGAAPSPVTPALLPDERLPDGAGEFTTDFSHHTVPYDEILSGGPPKDGIPAIDTPQFVSVAEADAWLAPQEPVVLVALGEDVRAYPLQVLMWHEIVNDTVGEQPVAVTFCPLCNTAIAFDRRVGEQVLDFGTTGRLRYSNLIMYDRQTESWWQQATGEAIAGTFAGSRLSFVPATIIAWEEFLTIYPDGRVLSRETGFSRNYGRNPYAGYDDVNRPPFLYDGPTTPDILPATARVLTVELAGEAVAYPYEVLSVARAVNDTVGNEPIVVLWQAGTASALDADSVAGGRDVGTAAAYHRVLDGQRLTFAFDGERLRDQETGSSWDVLGRAVDGPLGGAHLDPVVAVNHFWFSWAAFRPDTRIYR</sequence>
<reference evidence="2 3" key="1">
    <citation type="submission" date="2021-03" db="EMBL/GenBank/DDBJ databases">
        <authorList>
            <person name="Grouzdev D.S."/>
        </authorList>
    </citation>
    <scope>NUCLEOTIDE SEQUENCE [LARGE SCALE GENOMIC DNA]</scope>
    <source>
        <strain evidence="2 3">M50-1</strain>
    </source>
</reference>
<gene>
    <name evidence="2" type="ORF">EYB53_023535</name>
</gene>
<comment type="caution">
    <text evidence="2">The sequence shown here is derived from an EMBL/GenBank/DDBJ whole genome shotgun (WGS) entry which is preliminary data.</text>
</comment>
<dbReference type="RefSeq" id="WP_135481719.1">
    <property type="nucleotide sequence ID" value="NZ_SIJK02000086.1"/>
</dbReference>
<accession>A0ABS4DH05</accession>
<dbReference type="Pfam" id="PF11376">
    <property type="entry name" value="DUF3179"/>
    <property type="match status" value="1"/>
</dbReference>
<dbReference type="PROSITE" id="PS51257">
    <property type="entry name" value="PROKAR_LIPOPROTEIN"/>
    <property type="match status" value="1"/>
</dbReference>
<feature type="compositionally biased region" description="Low complexity" evidence="1">
    <location>
        <begin position="30"/>
        <end position="57"/>
    </location>
</feature>
<evidence type="ECO:0000313" key="3">
    <source>
        <dbReference type="Proteomes" id="UP001193081"/>
    </source>
</evidence>